<sequence length="169" mass="18900">MIELRTITRDDWETCIDLKVARHQAHFVASNLYSLAQSRFLPGFRAVGIHHGGRMVGFALYGPDADDGHYWLYRLMIDRRYQGKGHGRAALQRIIASVRRTRRRSDRLMVAYAVDNDVARQLYRDAGFVEQGLAPWGETMACLMLPEPSHRSGKVAGAPGGRAAHGVPA</sequence>
<comment type="caution">
    <text evidence="5">The sequence shown here is derived from an EMBL/GenBank/DDBJ whole genome shotgun (WGS) entry which is preliminary data.</text>
</comment>
<reference evidence="2" key="1">
    <citation type="submission" date="2015-06" db="EMBL/GenBank/DDBJ databases">
        <authorList>
            <person name="Radhakrishnan R."/>
            <person name="Underwood A."/>
            <person name="Al-Shahib A."/>
        </authorList>
    </citation>
    <scope>NUCLEOTIDE SEQUENCE</scope>
    <source>
        <strain evidence="2">P19_London_7_VIM_2_05_10</strain>
    </source>
</reference>
<accession>A0A1S1C3C2</accession>
<dbReference type="InterPro" id="IPR000182">
    <property type="entry name" value="GNAT_dom"/>
</dbReference>
<organism evidence="5 8">
    <name type="scientific">Pseudomonas aeruginosa</name>
    <dbReference type="NCBI Taxonomy" id="287"/>
    <lineage>
        <taxon>Bacteria</taxon>
        <taxon>Pseudomonadati</taxon>
        <taxon>Pseudomonadota</taxon>
        <taxon>Gammaproteobacteria</taxon>
        <taxon>Pseudomonadales</taxon>
        <taxon>Pseudomonadaceae</taxon>
        <taxon>Pseudomonas</taxon>
    </lineage>
</organism>
<evidence type="ECO:0000313" key="9">
    <source>
        <dbReference type="Proteomes" id="UP000284767"/>
    </source>
</evidence>
<reference evidence="5 8" key="3">
    <citation type="submission" date="2017-05" db="EMBL/GenBank/DDBJ databases">
        <authorList>
            <person name="Song R."/>
            <person name="Chenine A.L."/>
            <person name="Ruprecht R.M."/>
        </authorList>
    </citation>
    <scope>NUCLEOTIDE SEQUENCE [LARGE SCALE GENOMIC DNA]</scope>
    <source>
        <strain evidence="5 8">S567_C10_BS</strain>
    </source>
</reference>
<feature type="domain" description="N-acetyltransferase" evidence="1">
    <location>
        <begin position="2"/>
        <end position="149"/>
    </location>
</feature>
<dbReference type="EMBL" id="WOAD01000030">
    <property type="protein sequence ID" value="MUI38482.1"/>
    <property type="molecule type" value="Genomic_DNA"/>
</dbReference>
<dbReference type="EMBL" id="WXZT01000022">
    <property type="protein sequence ID" value="MZZ15658.1"/>
    <property type="molecule type" value="Genomic_DNA"/>
</dbReference>
<reference evidence="6 9" key="5">
    <citation type="submission" date="2019-01" db="EMBL/GenBank/DDBJ databases">
        <title>The Pseudomonas aeruginosa pan-genome provides new insights on its population structure, horizontal gene transfer and pathogenicity.</title>
        <authorList>
            <person name="Freschi L."/>
            <person name="Vincent A.T."/>
            <person name="Jeukens J."/>
            <person name="Emond-Rheault J.-G."/>
            <person name="Kukavica-Ibrulj I."/>
            <person name="Dupont M.-J."/>
            <person name="Charette S.J."/>
            <person name="Boyle B."/>
            <person name="Levesque R.C."/>
        </authorList>
    </citation>
    <scope>NUCLEOTIDE SEQUENCE [LARGE SCALE GENOMIC DNA]</scope>
    <source>
        <strain evidence="6 9">PA-W36</strain>
    </source>
</reference>
<dbReference type="SMR" id="A0A0C7APX7"/>
<keyword evidence="5" id="KW-0808">Transferase</keyword>
<dbReference type="Proteomes" id="UP000433532">
    <property type="component" value="Unassembled WGS sequence"/>
</dbReference>
<dbReference type="Gene3D" id="3.40.630.30">
    <property type="match status" value="1"/>
</dbReference>
<accession>A0A0C7APX7</accession>
<evidence type="ECO:0000313" key="4">
    <source>
        <dbReference type="EMBL" id="MZZ15658.1"/>
    </source>
</evidence>
<dbReference type="Proteomes" id="UP000194857">
    <property type="component" value="Unassembled WGS sequence"/>
</dbReference>
<name>A0A0C7APX7_PSEAI</name>
<dbReference type="RefSeq" id="WP_003101282.1">
    <property type="nucleotide sequence ID" value="NZ_AP014839.1"/>
</dbReference>
<dbReference type="Proteomes" id="UP000045039">
    <property type="component" value="Unassembled WGS sequence"/>
</dbReference>
<dbReference type="CDD" id="cd04301">
    <property type="entry name" value="NAT_SF"/>
    <property type="match status" value="1"/>
</dbReference>
<dbReference type="GO" id="GO:0004145">
    <property type="term" value="F:diamine N-acetyltransferase activity"/>
    <property type="evidence" value="ECO:0007669"/>
    <property type="project" value="UniProtKB-EC"/>
</dbReference>
<reference evidence="7" key="2">
    <citation type="submission" date="2015-06" db="EMBL/GenBank/DDBJ databases">
        <authorList>
            <person name="Radhakrishnan Rajesh"/>
            <person name="Underwood Anthony"/>
            <person name="Al-Shahib Ali"/>
        </authorList>
    </citation>
    <scope>NUCLEOTIDE SEQUENCE [LARGE SCALE GENOMIC DNA]</scope>
    <source>
        <strain evidence="7">P19_London_7_VIM_2_05_10</strain>
    </source>
</reference>
<evidence type="ECO:0000259" key="1">
    <source>
        <dbReference type="PROSITE" id="PS51186"/>
    </source>
</evidence>
<dbReference type="PROSITE" id="PS51186">
    <property type="entry name" value="GNAT"/>
    <property type="match status" value="1"/>
</dbReference>
<dbReference type="AlphaFoldDB" id="A0A0C7APX7"/>
<dbReference type="InterPro" id="IPR016181">
    <property type="entry name" value="Acyl_CoA_acyltransferase"/>
</dbReference>
<evidence type="ECO:0000313" key="6">
    <source>
        <dbReference type="EMBL" id="RPM09112.1"/>
    </source>
</evidence>
<reference evidence="3 10" key="6">
    <citation type="submission" date="2019-11" db="EMBL/GenBank/DDBJ databases">
        <title>Genomes of ocular Pseudomonas aeruginosa isolates.</title>
        <authorList>
            <person name="Khan M."/>
            <person name="Rice S.A."/>
            <person name="Willcox M.D.P."/>
            <person name="Stapleton F."/>
        </authorList>
    </citation>
    <scope>NUCLEOTIDE SEQUENCE [LARGE SCALE GENOMIC DNA]</scope>
    <source>
        <strain evidence="3 10">PA221</strain>
    </source>
</reference>
<dbReference type="PANTHER" id="PTHR43617">
    <property type="entry name" value="L-AMINO ACID N-ACETYLTRANSFERASE"/>
    <property type="match status" value="1"/>
</dbReference>
<dbReference type="OMA" id="RFGKEMA"/>
<dbReference type="EMBL" id="NFFZ01000023">
    <property type="protein sequence ID" value="OTI56202.1"/>
    <property type="molecule type" value="Genomic_DNA"/>
</dbReference>
<evidence type="ECO:0000313" key="7">
    <source>
        <dbReference type="Proteomes" id="UP000045039"/>
    </source>
</evidence>
<reference evidence="6 9" key="4">
    <citation type="submission" date="2017-08" db="EMBL/GenBank/DDBJ databases">
        <authorList>
            <person name="Feschi L."/>
            <person name="Jeukens J."/>
            <person name="Emond-Rheault J.-G."/>
            <person name="Kukavica-Ibrulj I."/>
            <person name="Boyle B."/>
            <person name="Levesque R.C."/>
        </authorList>
    </citation>
    <scope>NUCLEOTIDE SEQUENCE [LARGE SCALE GENOMIC DNA]</scope>
    <source>
        <strain evidence="6 9">PA-W36</strain>
    </source>
</reference>
<dbReference type="SUPFAM" id="SSF55729">
    <property type="entry name" value="Acyl-CoA N-acyltransferases (Nat)"/>
    <property type="match status" value="1"/>
</dbReference>
<dbReference type="Proteomes" id="UP000644192">
    <property type="component" value="Unassembled WGS sequence"/>
</dbReference>
<dbReference type="InterPro" id="IPR050276">
    <property type="entry name" value="MshD_Acetyltransferase"/>
</dbReference>
<protein>
    <submittedName>
        <fullName evidence="3 6">N-acetyltransferase</fullName>
    </submittedName>
    <submittedName>
        <fullName evidence="2 5">Spermidine acetyltransferase</fullName>
        <ecNumber evidence="2">2.3.1.57</ecNumber>
    </submittedName>
</protein>
<dbReference type="Pfam" id="PF00583">
    <property type="entry name" value="Acetyltransf_1"/>
    <property type="match status" value="1"/>
</dbReference>
<evidence type="ECO:0000313" key="3">
    <source>
        <dbReference type="EMBL" id="MUI38482.1"/>
    </source>
</evidence>
<gene>
    <name evidence="2" type="primary">bltD</name>
    <name evidence="5" type="ORF">CAZ10_30810</name>
    <name evidence="3" type="ORF">GNQ48_26090</name>
    <name evidence="4" type="ORF">GUL26_25685</name>
    <name evidence="6" type="ORF">IPC1295_24685</name>
    <name evidence="2" type="ORF">PAERUG_P19_London_7_VIM_2_05_10_01583</name>
</gene>
<evidence type="ECO:0000313" key="2">
    <source>
        <dbReference type="EMBL" id="CRO42222.1"/>
    </source>
</evidence>
<evidence type="ECO:0000313" key="5">
    <source>
        <dbReference type="EMBL" id="OTI56202.1"/>
    </source>
</evidence>
<evidence type="ECO:0000313" key="8">
    <source>
        <dbReference type="Proteomes" id="UP000194857"/>
    </source>
</evidence>
<evidence type="ECO:0000313" key="10">
    <source>
        <dbReference type="Proteomes" id="UP000433532"/>
    </source>
</evidence>
<dbReference type="EC" id="2.3.1.57" evidence="2"/>
<proteinExistence type="predicted"/>
<keyword evidence="2" id="KW-0012">Acyltransferase</keyword>
<dbReference type="EMBL" id="CVVU01000088">
    <property type="protein sequence ID" value="CRO42222.1"/>
    <property type="molecule type" value="Genomic_DNA"/>
</dbReference>
<reference evidence="4" key="7">
    <citation type="submission" date="2020-01" db="EMBL/GenBank/DDBJ databases">
        <title>Bacteria Cultured from War Wounds Associated with the Conflict in Eastern Ukraine.</title>
        <authorList>
            <person name="Snesrud E."/>
            <person name="Galac M.R."/>
            <person name="Mc Gann P."/>
            <person name="Valentine K."/>
            <person name="Viacheslav K."/>
        </authorList>
    </citation>
    <scope>NUCLEOTIDE SEQUENCE</scope>
    <source>
        <strain evidence="4">VNMU148</strain>
    </source>
</reference>
<dbReference type="EMBL" id="NSNE01000017">
    <property type="protein sequence ID" value="RPM09112.1"/>
    <property type="molecule type" value="Genomic_DNA"/>
</dbReference>
<dbReference type="Proteomes" id="UP000284767">
    <property type="component" value="Unassembled WGS sequence"/>
</dbReference>